<feature type="transmembrane region" description="Helical" evidence="6">
    <location>
        <begin position="365"/>
        <end position="390"/>
    </location>
</feature>
<dbReference type="Pfam" id="PF00916">
    <property type="entry name" value="Sulfate_transp"/>
    <property type="match status" value="2"/>
</dbReference>
<dbReference type="NCBIfam" id="TIGR00815">
    <property type="entry name" value="sulP"/>
    <property type="match status" value="1"/>
</dbReference>
<dbReference type="STRING" id="100787.A0A0G4LZR0"/>
<feature type="transmembrane region" description="Helical" evidence="6">
    <location>
        <begin position="113"/>
        <end position="132"/>
    </location>
</feature>
<feature type="transmembrane region" description="Helical" evidence="6">
    <location>
        <begin position="291"/>
        <end position="312"/>
    </location>
</feature>
<dbReference type="Proteomes" id="UP000044602">
    <property type="component" value="Unassembled WGS sequence"/>
</dbReference>
<gene>
    <name evidence="8" type="ORF">BN1708_004282</name>
</gene>
<feature type="transmembrane region" description="Helical" evidence="6">
    <location>
        <begin position="65"/>
        <end position="85"/>
    </location>
</feature>
<evidence type="ECO:0000256" key="4">
    <source>
        <dbReference type="ARBA" id="ARBA00023136"/>
    </source>
</evidence>
<evidence type="ECO:0000313" key="9">
    <source>
        <dbReference type="Proteomes" id="UP000044602"/>
    </source>
</evidence>
<dbReference type="EMBL" id="CVQH01020307">
    <property type="protein sequence ID" value="CRK27060.1"/>
    <property type="molecule type" value="Genomic_DNA"/>
</dbReference>
<keyword evidence="2 6" id="KW-0812">Transmembrane</keyword>
<feature type="region of interest" description="Disordered" evidence="5">
    <location>
        <begin position="558"/>
        <end position="590"/>
    </location>
</feature>
<dbReference type="Gene3D" id="3.30.750.24">
    <property type="entry name" value="STAS domain"/>
    <property type="match status" value="1"/>
</dbReference>
<dbReference type="InterPro" id="IPR001902">
    <property type="entry name" value="SLC26A/SulP_fam"/>
</dbReference>
<feature type="transmembrane region" description="Helical" evidence="6">
    <location>
        <begin position="256"/>
        <end position="279"/>
    </location>
</feature>
<keyword evidence="9" id="KW-1185">Reference proteome</keyword>
<feature type="region of interest" description="Disordered" evidence="5">
    <location>
        <begin position="697"/>
        <end position="726"/>
    </location>
</feature>
<feature type="transmembrane region" description="Helical" evidence="6">
    <location>
        <begin position="92"/>
        <end position="107"/>
    </location>
</feature>
<dbReference type="PROSITE" id="PS50801">
    <property type="entry name" value="STAS"/>
    <property type="match status" value="1"/>
</dbReference>
<protein>
    <recommendedName>
        <fullName evidence="7">STAS domain-containing protein</fullName>
    </recommendedName>
</protein>
<evidence type="ECO:0000256" key="3">
    <source>
        <dbReference type="ARBA" id="ARBA00022989"/>
    </source>
</evidence>
<dbReference type="GO" id="GO:0055085">
    <property type="term" value="P:transmembrane transport"/>
    <property type="evidence" value="ECO:0007669"/>
    <property type="project" value="InterPro"/>
</dbReference>
<proteinExistence type="predicted"/>
<dbReference type="InterPro" id="IPR011547">
    <property type="entry name" value="SLC26A/SulP_dom"/>
</dbReference>
<dbReference type="CDD" id="cd07042">
    <property type="entry name" value="STAS_SulP_like_sulfate_transporter"/>
    <property type="match status" value="1"/>
</dbReference>
<evidence type="ECO:0000256" key="6">
    <source>
        <dbReference type="SAM" id="Phobius"/>
    </source>
</evidence>
<keyword evidence="3 6" id="KW-1133">Transmembrane helix</keyword>
<feature type="domain" description="STAS" evidence="7">
    <location>
        <begin position="527"/>
        <end position="669"/>
    </location>
</feature>
<evidence type="ECO:0000259" key="7">
    <source>
        <dbReference type="PROSITE" id="PS50801"/>
    </source>
</evidence>
<evidence type="ECO:0000256" key="5">
    <source>
        <dbReference type="SAM" id="MobiDB-lite"/>
    </source>
</evidence>
<dbReference type="PANTHER" id="PTHR11814">
    <property type="entry name" value="SULFATE TRANSPORTER"/>
    <property type="match status" value="1"/>
</dbReference>
<feature type="transmembrane region" description="Helical" evidence="6">
    <location>
        <begin position="171"/>
        <end position="190"/>
    </location>
</feature>
<accession>A0A0G4LZR0</accession>
<name>A0A0G4LZR0_VERLO</name>
<feature type="transmembrane region" description="Helical" evidence="6">
    <location>
        <begin position="411"/>
        <end position="431"/>
    </location>
</feature>
<keyword evidence="4 6" id="KW-0472">Membrane</keyword>
<dbReference type="AlphaFoldDB" id="A0A0G4LZR0"/>
<organism evidence="8 9">
    <name type="scientific">Verticillium longisporum</name>
    <name type="common">Verticillium dahliae var. longisporum</name>
    <dbReference type="NCBI Taxonomy" id="100787"/>
    <lineage>
        <taxon>Eukaryota</taxon>
        <taxon>Fungi</taxon>
        <taxon>Dikarya</taxon>
        <taxon>Ascomycota</taxon>
        <taxon>Pezizomycotina</taxon>
        <taxon>Sordariomycetes</taxon>
        <taxon>Hypocreomycetidae</taxon>
        <taxon>Glomerellales</taxon>
        <taxon>Plectosphaerellaceae</taxon>
        <taxon>Verticillium</taxon>
    </lineage>
</organism>
<reference evidence="9" key="1">
    <citation type="submission" date="2015-05" db="EMBL/GenBank/DDBJ databases">
        <authorList>
            <person name="Fogelqvist Johan"/>
        </authorList>
    </citation>
    <scope>NUCLEOTIDE SEQUENCE [LARGE SCALE GENOMIC DNA]</scope>
</reference>
<evidence type="ECO:0000256" key="1">
    <source>
        <dbReference type="ARBA" id="ARBA00004141"/>
    </source>
</evidence>
<feature type="compositionally biased region" description="Basic and acidic residues" evidence="5">
    <location>
        <begin position="561"/>
        <end position="584"/>
    </location>
</feature>
<dbReference type="GO" id="GO:0016020">
    <property type="term" value="C:membrane"/>
    <property type="evidence" value="ECO:0007669"/>
    <property type="project" value="UniProtKB-SubCell"/>
</dbReference>
<feature type="transmembrane region" description="Helical" evidence="6">
    <location>
        <begin position="333"/>
        <end position="353"/>
    </location>
</feature>
<feature type="transmembrane region" description="Helical" evidence="6">
    <location>
        <begin position="139"/>
        <end position="165"/>
    </location>
</feature>
<comment type="subcellular location">
    <subcellularLocation>
        <location evidence="1">Membrane</location>
        <topology evidence="1">Multi-pass membrane protein</topology>
    </subcellularLocation>
</comment>
<evidence type="ECO:0000256" key="2">
    <source>
        <dbReference type="ARBA" id="ARBA00022692"/>
    </source>
</evidence>
<dbReference type="InterPro" id="IPR002645">
    <property type="entry name" value="STAS_dom"/>
</dbReference>
<sequence length="767" mass="82938">MQPDDLETRAQRAMGRIYLEEEPTIQQWLATLKPTKQGAIGYALALFPCVGWVPRYNLRWFMGDVVAGMTVGLVVVPQALAYALLAKLTPEYGLYTSFIGAMTYWVFGTSRDIVIATTAIGSLLVGSTVTAVEEKQPGVYTAAEVAASLSLISGMILLAIGLLRLGWVVDFIPYTSISAFVTAAAITILSTQFPVALGIRGINTREAPYKVIINTLKNLGHTELDAAIGLTSILLLYLIKTACSQLEVRKPKRRRVWSIISSLRFTFVIVMFTIISYLVNYKLPRDEAKFHLLPAVLIVLVIEHIAIAKSFGRMFGYTVTPSQEILAQGIANLFSPFIGGYVCTGSFSASAVLSKSGVRTPLAGVVSALVLVLALYVATAVFAFIPKAVLAGLIIHATSNLLTSPKALKRYWQLSPFELLIWVVGLVVALFESLDMSIYVTAGLSLGLLLVRMARMPGSFLGRVRIHLVPADDQVVPASHPSEGDAPKAKTAVIIPGEAAIKSYDAYLSTQRDEGFNPRVPLETPYPGMFIYRFPQTLNYTNQGQHVDLISSCITSHTRRTTPEDPSIKPSDRLWNVHEPRPNKDSGSASMLFDGASSSLGTTYDDHLPRLRTIIFDCSAIDSVDITSVQGLVDLRTTLARHAAPGVVEWHFAGVRNRWARRSLAVAGFGHPSNTDGPVSSAQWTPSYAVAGLPADIGEDQGAQSGDEEKSDGTLVESGADEDDVGVTGCQPVVGVNRPFFHVGLAEAVDVAVRSATIRNQQSRGVI</sequence>
<dbReference type="InterPro" id="IPR036513">
    <property type="entry name" value="STAS_dom_sf"/>
</dbReference>
<evidence type="ECO:0000313" key="8">
    <source>
        <dbReference type="EMBL" id="CRK27060.1"/>
    </source>
</evidence>